<sequence>MKYPATLTPDPDGGFVVTFRDIPEAISQGDDKFEALDMAADVLLSAMDFYFEDKRKVPLPSKAKRGEILVDIPLSVTAKVLLLNEMLAQHIRPTDLALRMDTTKQEVNRLIDLHHTTKIDRISDAMSALGKHIELSVA</sequence>
<dbReference type="Gene3D" id="3.30.160.250">
    <property type="match status" value="1"/>
</dbReference>
<accession>A0A127PGQ7</accession>
<dbReference type="SUPFAM" id="SSF143100">
    <property type="entry name" value="TTHA1013/TTHA0281-like"/>
    <property type="match status" value="1"/>
</dbReference>
<organism evidence="1">
    <name type="scientific">Collimonas fungivorans</name>
    <dbReference type="NCBI Taxonomy" id="158899"/>
    <lineage>
        <taxon>Bacteria</taxon>
        <taxon>Pseudomonadati</taxon>
        <taxon>Pseudomonadota</taxon>
        <taxon>Betaproteobacteria</taxon>
        <taxon>Burkholderiales</taxon>
        <taxon>Oxalobacteraceae</taxon>
        <taxon>Collimonas</taxon>
    </lineage>
</organism>
<dbReference type="OrthoDB" id="5772151at2"/>
<dbReference type="InterPro" id="IPR035069">
    <property type="entry name" value="TTHA1013/TTHA0281-like"/>
</dbReference>
<dbReference type="AlphaFoldDB" id="A0A127PGQ7"/>
<dbReference type="Proteomes" id="UP000072421">
    <property type="component" value="Chromosome"/>
</dbReference>
<dbReference type="PANTHER" id="PTHR34504:SF4">
    <property type="entry name" value="ANTITOXIN HICB"/>
    <property type="match status" value="1"/>
</dbReference>
<dbReference type="PATRIC" id="fig|158899.10.peg.3954"/>
<evidence type="ECO:0000313" key="2">
    <source>
        <dbReference type="Proteomes" id="UP000072421"/>
    </source>
</evidence>
<dbReference type="InterPro" id="IPR051404">
    <property type="entry name" value="TA_system_antitoxin"/>
</dbReference>
<gene>
    <name evidence="1" type="primary">hicB</name>
    <name evidence="1" type="ORF">CFter6_3986</name>
</gene>
<evidence type="ECO:0000313" key="1">
    <source>
        <dbReference type="EMBL" id="AMO96601.1"/>
    </source>
</evidence>
<dbReference type="EMBL" id="CP013232">
    <property type="protein sequence ID" value="AMO96601.1"/>
    <property type="molecule type" value="Genomic_DNA"/>
</dbReference>
<proteinExistence type="predicted"/>
<dbReference type="PANTHER" id="PTHR34504">
    <property type="entry name" value="ANTITOXIN HICB"/>
    <property type="match status" value="1"/>
</dbReference>
<name>A0A127PGQ7_9BURK</name>
<reference evidence="1 2" key="1">
    <citation type="submission" date="2015-11" db="EMBL/GenBank/DDBJ databases">
        <title>Exploring the genomic traits of fungus-feeding bacterial genus Collimonas.</title>
        <authorList>
            <person name="Song C."/>
            <person name="Schmidt R."/>
            <person name="de Jager V."/>
            <person name="Krzyzanowska D."/>
            <person name="Jongedijk E."/>
            <person name="Cankar K."/>
            <person name="Beekwilder J."/>
            <person name="van Veen A."/>
            <person name="de Boer W."/>
            <person name="van Veen J.A."/>
            <person name="Garbeva P."/>
        </authorList>
    </citation>
    <scope>NUCLEOTIDE SEQUENCE [LARGE SCALE GENOMIC DNA]</scope>
    <source>
        <strain evidence="1 2">Ter6</strain>
    </source>
</reference>
<protein>
    <submittedName>
        <fullName evidence="1">Antitoxin HicB</fullName>
    </submittedName>
</protein>